<dbReference type="EMBL" id="NVQC01000036">
    <property type="protein sequence ID" value="PTL34941.1"/>
    <property type="molecule type" value="Genomic_DNA"/>
</dbReference>
<dbReference type="Pfam" id="PF00316">
    <property type="entry name" value="FBPase"/>
    <property type="match status" value="1"/>
</dbReference>
<accession>A0A2T4TV02</accession>
<evidence type="ECO:0000256" key="5">
    <source>
        <dbReference type="ARBA" id="ARBA00022490"/>
    </source>
</evidence>
<dbReference type="EC" id="3.1.3.11" evidence="4 12"/>
<comment type="cofactor">
    <cofactor evidence="12">
        <name>Mg(2+)</name>
        <dbReference type="ChEBI" id="CHEBI:18420"/>
    </cofactor>
    <text evidence="12">Binds 2 magnesium ions per subunit.</text>
</comment>
<evidence type="ECO:0000256" key="12">
    <source>
        <dbReference type="HAMAP-Rule" id="MF_01855"/>
    </source>
</evidence>
<evidence type="ECO:0000256" key="2">
    <source>
        <dbReference type="ARBA" id="ARBA00005215"/>
    </source>
</evidence>
<dbReference type="Pfam" id="PF18913">
    <property type="entry name" value="FBPase_C"/>
    <property type="match status" value="1"/>
</dbReference>
<dbReference type="NCBIfam" id="NF006779">
    <property type="entry name" value="PRK09293.1-3"/>
    <property type="match status" value="1"/>
</dbReference>
<reference evidence="16 17" key="1">
    <citation type="submission" date="2017-09" db="EMBL/GenBank/DDBJ databases">
        <title>Bloom of a denitrifying methanotroph, Candidatus Methylomirabilis limnetica, in a deep stratified lake.</title>
        <authorList>
            <person name="Graf J.S."/>
            <person name="Marchant H.K."/>
            <person name="Tienken D."/>
            <person name="Hach P.F."/>
            <person name="Brand A."/>
            <person name="Schubert C.J."/>
            <person name="Kuypers M.M."/>
            <person name="Milucka J."/>
        </authorList>
    </citation>
    <scope>NUCLEOTIDE SEQUENCE [LARGE SCALE GENOMIC DNA]</scope>
    <source>
        <strain evidence="16 17">Zug</strain>
    </source>
</reference>
<dbReference type="HAMAP" id="MF_01855">
    <property type="entry name" value="FBPase_class1"/>
    <property type="match status" value="1"/>
</dbReference>
<protein>
    <recommendedName>
        <fullName evidence="10 12">Fructose-1,6-bisphosphatase class 1</fullName>
        <shortName evidence="12">FBPase class 1</shortName>
        <ecNumber evidence="4 12">3.1.3.11</ecNumber>
    </recommendedName>
    <alternativeName>
        <fullName evidence="11 12">D-fructose-1,6-bisphosphate 1-phosphohydrolase class 1</fullName>
    </alternativeName>
</protein>
<keyword evidence="9 12" id="KW-0119">Carbohydrate metabolism</keyword>
<keyword evidence="6 12" id="KW-0479">Metal-binding</keyword>
<dbReference type="GO" id="GO:0006002">
    <property type="term" value="P:fructose 6-phosphate metabolic process"/>
    <property type="evidence" value="ECO:0007669"/>
    <property type="project" value="TreeGrafter"/>
</dbReference>
<evidence type="ECO:0000256" key="9">
    <source>
        <dbReference type="ARBA" id="ARBA00023277"/>
    </source>
</evidence>
<feature type="binding site" evidence="12">
    <location>
        <position position="117"/>
    </location>
    <ligand>
        <name>Mg(2+)</name>
        <dbReference type="ChEBI" id="CHEBI:18420"/>
        <label>1</label>
    </ligand>
</feature>
<comment type="caution">
    <text evidence="12">Lacks conserved residue(s) required for the propagation of feature annotation.</text>
</comment>
<evidence type="ECO:0000256" key="3">
    <source>
        <dbReference type="ARBA" id="ARBA00010941"/>
    </source>
</evidence>
<evidence type="ECO:0000256" key="11">
    <source>
        <dbReference type="ARBA" id="ARBA00081210"/>
    </source>
</evidence>
<dbReference type="PRINTS" id="PR00115">
    <property type="entry name" value="F16BPHPHTASE"/>
</dbReference>
<dbReference type="NCBIfam" id="NF006778">
    <property type="entry name" value="PRK09293.1-1"/>
    <property type="match status" value="1"/>
</dbReference>
<comment type="pathway">
    <text evidence="2">Carbohydrate biosynthesis; Calvin cycle.</text>
</comment>
<dbReference type="SUPFAM" id="SSF56655">
    <property type="entry name" value="Carbohydrate phosphatase"/>
    <property type="match status" value="1"/>
</dbReference>
<sequence>MMGDPMISKGITLTRHLLDDRTPIEGDLGALLIKIGTVSKLISREVNRAALHGKLGYTGEINVQGEQIAQLDLWSNDVLVDALKETGLVCTMVSEEMEAPLHVDRNCLPGSYVVCFDPVDGSSNIDINGTVGTIFSVRHRRGHGREHMAADILRKGTEQVAAGYVMYGPSTMFVYAAGHAVHGFTWDHTLDDYVLTHPDIRIPRQGKTYSVNHGNYHRWSEPTRRVVDYLSTPDKATGRPYSLRYVGSMVADLHRTLLEGGLFMYPGEAGEGKNAKGKLRLLYEVAPMAYIVEQAGGRASTGDERILDIEPSEYHQRVPIIIGSPDDVILAEEFYQGKR</sequence>
<organism evidence="16 17">
    <name type="scientific">Candidatus Methylomirabilis limnetica</name>
    <dbReference type="NCBI Taxonomy" id="2033718"/>
    <lineage>
        <taxon>Bacteria</taxon>
        <taxon>Candidatus Methylomirabilota</taxon>
        <taxon>Candidatus Methylomirabilia</taxon>
        <taxon>Candidatus Methylomirabilales</taxon>
        <taxon>Candidatus Methylomirabilaceae</taxon>
        <taxon>Candidatus Methylomirabilis</taxon>
    </lineage>
</organism>
<comment type="subcellular location">
    <subcellularLocation>
        <location evidence="12">Cytoplasm</location>
    </subcellularLocation>
</comment>
<evidence type="ECO:0000313" key="17">
    <source>
        <dbReference type="Proteomes" id="UP000241436"/>
    </source>
</evidence>
<dbReference type="PIRSF" id="PIRSF000904">
    <property type="entry name" value="FBPtase_SBPase"/>
    <property type="match status" value="1"/>
</dbReference>
<evidence type="ECO:0000256" key="6">
    <source>
        <dbReference type="ARBA" id="ARBA00022723"/>
    </source>
</evidence>
<comment type="caution">
    <text evidence="16">The sequence shown here is derived from an EMBL/GenBank/DDBJ whole genome shotgun (WGS) entry which is preliminary data.</text>
</comment>
<evidence type="ECO:0000259" key="14">
    <source>
        <dbReference type="Pfam" id="PF00316"/>
    </source>
</evidence>
<evidence type="ECO:0000256" key="1">
    <source>
        <dbReference type="ARBA" id="ARBA00001273"/>
    </source>
</evidence>
<feature type="domain" description="Fructose-1-6-bisphosphatase class 1 C-terminal" evidence="15">
    <location>
        <begin position="202"/>
        <end position="335"/>
    </location>
</feature>
<dbReference type="GO" id="GO:0006000">
    <property type="term" value="P:fructose metabolic process"/>
    <property type="evidence" value="ECO:0007669"/>
    <property type="project" value="TreeGrafter"/>
</dbReference>
<dbReference type="Gene3D" id="3.40.190.80">
    <property type="match status" value="1"/>
</dbReference>
<dbReference type="InterPro" id="IPR044015">
    <property type="entry name" value="FBPase_C_dom"/>
</dbReference>
<dbReference type="Proteomes" id="UP000241436">
    <property type="component" value="Unassembled WGS sequence"/>
</dbReference>
<dbReference type="PIRSF" id="PIRSF500210">
    <property type="entry name" value="FBPtase"/>
    <property type="match status" value="1"/>
</dbReference>
<dbReference type="FunFam" id="3.40.190.80:FF:000001">
    <property type="entry name" value="Fructose-1,6-bisphosphatase class 1"/>
    <property type="match status" value="1"/>
</dbReference>
<feature type="domain" description="Fructose-1-6-bisphosphatase class I N-terminal" evidence="14">
    <location>
        <begin position="12"/>
        <end position="198"/>
    </location>
</feature>
<dbReference type="CDD" id="cd00354">
    <property type="entry name" value="FBPase"/>
    <property type="match status" value="1"/>
</dbReference>
<evidence type="ECO:0000256" key="10">
    <source>
        <dbReference type="ARBA" id="ARBA00072069"/>
    </source>
</evidence>
<dbReference type="GO" id="GO:0000287">
    <property type="term" value="F:magnesium ion binding"/>
    <property type="evidence" value="ECO:0007669"/>
    <property type="project" value="UniProtKB-UniRule"/>
</dbReference>
<comment type="catalytic activity">
    <reaction evidence="1 12">
        <text>beta-D-fructose 1,6-bisphosphate + H2O = beta-D-fructose 6-phosphate + phosphate</text>
        <dbReference type="Rhea" id="RHEA:11064"/>
        <dbReference type="ChEBI" id="CHEBI:15377"/>
        <dbReference type="ChEBI" id="CHEBI:32966"/>
        <dbReference type="ChEBI" id="CHEBI:43474"/>
        <dbReference type="ChEBI" id="CHEBI:57634"/>
        <dbReference type="EC" id="3.1.3.11"/>
    </reaction>
</comment>
<name>A0A2T4TV02_9BACT</name>
<dbReference type="GO" id="GO:0030388">
    <property type="term" value="P:fructose 1,6-bisphosphate metabolic process"/>
    <property type="evidence" value="ECO:0007669"/>
    <property type="project" value="TreeGrafter"/>
</dbReference>
<dbReference type="GO" id="GO:0042132">
    <property type="term" value="F:fructose 1,6-bisphosphate 1-phosphatase activity"/>
    <property type="evidence" value="ECO:0007669"/>
    <property type="project" value="UniProtKB-UniRule"/>
</dbReference>
<feature type="binding site" evidence="12">
    <location>
        <position position="245"/>
    </location>
    <ligand>
        <name>substrate</name>
    </ligand>
</feature>
<feature type="binding site" evidence="12">
    <location>
        <position position="117"/>
    </location>
    <ligand>
        <name>Mg(2+)</name>
        <dbReference type="ChEBI" id="CHEBI:18420"/>
        <label>2</label>
    </ligand>
</feature>
<evidence type="ECO:0000313" key="16">
    <source>
        <dbReference type="EMBL" id="PTL34941.1"/>
    </source>
</evidence>
<keyword evidence="17" id="KW-1185">Reference proteome</keyword>
<feature type="binding site" evidence="12">
    <location>
        <begin position="120"/>
        <end position="123"/>
    </location>
    <ligand>
        <name>substrate</name>
    </ligand>
</feature>
<evidence type="ECO:0000256" key="4">
    <source>
        <dbReference type="ARBA" id="ARBA00013093"/>
    </source>
</evidence>
<feature type="binding site" evidence="12">
    <location>
        <position position="278"/>
    </location>
    <ligand>
        <name>substrate</name>
    </ligand>
</feature>
<reference evidence="17" key="2">
    <citation type="journal article" date="2018" name="Environ. Microbiol.">
        <title>Bloom of a denitrifying methanotroph, 'Candidatus Methylomirabilis limnetica', in a deep stratified lake.</title>
        <authorList>
            <person name="Graf J.S."/>
            <person name="Mayr M.J."/>
            <person name="Marchant H.K."/>
            <person name="Tienken D."/>
            <person name="Hach P.F."/>
            <person name="Brand A."/>
            <person name="Schubert C.J."/>
            <person name="Kuypers M.M."/>
            <person name="Milucka J."/>
        </authorList>
    </citation>
    <scope>NUCLEOTIDE SEQUENCE [LARGE SCALE GENOMIC DNA]</scope>
    <source>
        <strain evidence="17">Zug</strain>
    </source>
</reference>
<keyword evidence="8 12" id="KW-0460">Magnesium</keyword>
<feature type="binding site" evidence="12">
    <location>
        <position position="212"/>
    </location>
    <ligand>
        <name>substrate</name>
    </ligand>
</feature>
<comment type="subunit">
    <text evidence="12">Homotetramer.</text>
</comment>
<feature type="binding site" evidence="12">
    <location>
        <position position="95"/>
    </location>
    <ligand>
        <name>Mg(2+)</name>
        <dbReference type="ChEBI" id="CHEBI:18420"/>
        <label>1</label>
    </ligand>
</feature>
<gene>
    <name evidence="12" type="primary">fbp</name>
    <name evidence="16" type="ORF">CLG94_11975</name>
</gene>
<dbReference type="GO" id="GO:0005829">
    <property type="term" value="C:cytosol"/>
    <property type="evidence" value="ECO:0007669"/>
    <property type="project" value="TreeGrafter"/>
</dbReference>
<feature type="binding site" evidence="12">
    <location>
        <position position="120"/>
    </location>
    <ligand>
        <name>Mg(2+)</name>
        <dbReference type="ChEBI" id="CHEBI:18420"/>
        <label>2</label>
    </ligand>
</feature>
<evidence type="ECO:0000256" key="7">
    <source>
        <dbReference type="ARBA" id="ARBA00022801"/>
    </source>
</evidence>
<feature type="binding site" evidence="12">
    <location>
        <position position="119"/>
    </location>
    <ligand>
        <name>Mg(2+)</name>
        <dbReference type="ChEBI" id="CHEBI:18420"/>
        <label>1</label>
    </ligand>
</feature>
<dbReference type="GO" id="GO:0005986">
    <property type="term" value="P:sucrose biosynthetic process"/>
    <property type="evidence" value="ECO:0007669"/>
    <property type="project" value="TreeGrafter"/>
</dbReference>
<dbReference type="AlphaFoldDB" id="A0A2T4TV02"/>
<dbReference type="Gene3D" id="3.30.540.10">
    <property type="entry name" value="Fructose-1,6-Bisphosphatase, subunit A, domain 1"/>
    <property type="match status" value="1"/>
</dbReference>
<keyword evidence="7 12" id="KW-0378">Hydrolase</keyword>
<dbReference type="InterPro" id="IPR033391">
    <property type="entry name" value="FBPase_N"/>
</dbReference>
<dbReference type="InterPro" id="IPR028343">
    <property type="entry name" value="FBPtase"/>
</dbReference>
<evidence type="ECO:0000256" key="13">
    <source>
        <dbReference type="RuleBase" id="RU000508"/>
    </source>
</evidence>
<evidence type="ECO:0000259" key="15">
    <source>
        <dbReference type="Pfam" id="PF18913"/>
    </source>
</evidence>
<dbReference type="InterPro" id="IPR020548">
    <property type="entry name" value="Fructose_bisphosphatase_AS"/>
</dbReference>
<feature type="binding site" evidence="12">
    <location>
        <position position="284"/>
    </location>
    <ligand>
        <name>Mg(2+)</name>
        <dbReference type="ChEBI" id="CHEBI:18420"/>
        <label>2</label>
    </ligand>
</feature>
<proteinExistence type="inferred from homology"/>
<dbReference type="GO" id="GO:0006094">
    <property type="term" value="P:gluconeogenesis"/>
    <property type="evidence" value="ECO:0007669"/>
    <property type="project" value="UniProtKB-UniRule"/>
</dbReference>
<comment type="similarity">
    <text evidence="3 12 13">Belongs to the FBPase class 1 family.</text>
</comment>
<dbReference type="PANTHER" id="PTHR11556:SF35">
    <property type="entry name" value="SEDOHEPTULOSE-1,7-BISPHOSPHATASE, CHLOROPLASTIC"/>
    <property type="match status" value="1"/>
</dbReference>
<dbReference type="PROSITE" id="PS00124">
    <property type="entry name" value="FBPASE"/>
    <property type="match status" value="1"/>
</dbReference>
<dbReference type="OrthoDB" id="9806756at2"/>
<dbReference type="InterPro" id="IPR000146">
    <property type="entry name" value="FBPase_class-1"/>
</dbReference>
<dbReference type="PANTHER" id="PTHR11556">
    <property type="entry name" value="FRUCTOSE-1,6-BISPHOSPHATASE-RELATED"/>
    <property type="match status" value="1"/>
</dbReference>
<evidence type="ECO:0000256" key="8">
    <source>
        <dbReference type="ARBA" id="ARBA00022842"/>
    </source>
</evidence>
<keyword evidence="5 12" id="KW-0963">Cytoplasm</keyword>
<dbReference type="FunFam" id="3.30.540.10:FF:000002">
    <property type="entry name" value="Fructose-1,6-bisphosphatase class 1"/>
    <property type="match status" value="1"/>
</dbReference>